<dbReference type="InterPro" id="IPR052017">
    <property type="entry name" value="TSUP"/>
</dbReference>
<feature type="transmembrane region" description="Helical" evidence="8">
    <location>
        <begin position="76"/>
        <end position="95"/>
    </location>
</feature>
<gene>
    <name evidence="9" type="ordered locus">PSMK_04740</name>
</gene>
<evidence type="ECO:0000313" key="10">
    <source>
        <dbReference type="Proteomes" id="UP000007881"/>
    </source>
</evidence>
<comment type="similarity">
    <text evidence="2 8">Belongs to the 4-toluene sulfonate uptake permease (TSUP) (TC 2.A.102) family.</text>
</comment>
<dbReference type="HOGENOM" id="CLU_054750_0_1_0"/>
<accession>I0IBJ5</accession>
<evidence type="ECO:0000256" key="1">
    <source>
        <dbReference type="ARBA" id="ARBA00004651"/>
    </source>
</evidence>
<feature type="transmembrane region" description="Helical" evidence="8">
    <location>
        <begin position="30"/>
        <end position="55"/>
    </location>
</feature>
<comment type="subcellular location">
    <subcellularLocation>
        <location evidence="1 8">Cell membrane</location>
        <topology evidence="1 8">Multi-pass membrane protein</topology>
    </subcellularLocation>
</comment>
<keyword evidence="3" id="KW-0813">Transport</keyword>
<feature type="transmembrane region" description="Helical" evidence="8">
    <location>
        <begin position="202"/>
        <end position="224"/>
    </location>
</feature>
<dbReference type="AlphaFoldDB" id="I0IBJ5"/>
<keyword evidence="5 8" id="KW-0812">Transmembrane</keyword>
<dbReference type="STRING" id="1142394.PSMK_04740"/>
<evidence type="ECO:0000313" key="9">
    <source>
        <dbReference type="EMBL" id="BAM02633.1"/>
    </source>
</evidence>
<evidence type="ECO:0000256" key="2">
    <source>
        <dbReference type="ARBA" id="ARBA00009142"/>
    </source>
</evidence>
<proteinExistence type="inferred from homology"/>
<feature type="transmembrane region" description="Helical" evidence="8">
    <location>
        <begin position="173"/>
        <end position="196"/>
    </location>
</feature>
<keyword evidence="10" id="KW-1185">Reference proteome</keyword>
<evidence type="ECO:0000256" key="3">
    <source>
        <dbReference type="ARBA" id="ARBA00022448"/>
    </source>
</evidence>
<keyword evidence="6 8" id="KW-1133">Transmembrane helix</keyword>
<reference evidence="9 10" key="1">
    <citation type="submission" date="2012-02" db="EMBL/GenBank/DDBJ databases">
        <title>Complete genome sequence of Phycisphaera mikurensis NBRC 102666.</title>
        <authorList>
            <person name="Ankai A."/>
            <person name="Hosoyama A."/>
            <person name="Terui Y."/>
            <person name="Sekine M."/>
            <person name="Fukai R."/>
            <person name="Kato Y."/>
            <person name="Nakamura S."/>
            <person name="Yamada-Narita S."/>
            <person name="Kawakoshi A."/>
            <person name="Fukunaga Y."/>
            <person name="Yamazaki S."/>
            <person name="Fujita N."/>
        </authorList>
    </citation>
    <scope>NUCLEOTIDE SEQUENCE [LARGE SCALE GENOMIC DNA]</scope>
    <source>
        <strain evidence="10">NBRC 102666 / KCTC 22515 / FYK2301M01</strain>
    </source>
</reference>
<dbReference type="GO" id="GO:0005886">
    <property type="term" value="C:plasma membrane"/>
    <property type="evidence" value="ECO:0007669"/>
    <property type="project" value="UniProtKB-SubCell"/>
</dbReference>
<evidence type="ECO:0000256" key="5">
    <source>
        <dbReference type="ARBA" id="ARBA00022692"/>
    </source>
</evidence>
<dbReference type="Proteomes" id="UP000007881">
    <property type="component" value="Chromosome"/>
</dbReference>
<feature type="transmembrane region" description="Helical" evidence="8">
    <location>
        <begin position="233"/>
        <end position="253"/>
    </location>
</feature>
<organism evidence="9 10">
    <name type="scientific">Phycisphaera mikurensis (strain NBRC 102666 / KCTC 22515 / FYK2301M01)</name>
    <dbReference type="NCBI Taxonomy" id="1142394"/>
    <lineage>
        <taxon>Bacteria</taxon>
        <taxon>Pseudomonadati</taxon>
        <taxon>Planctomycetota</taxon>
        <taxon>Phycisphaerae</taxon>
        <taxon>Phycisphaerales</taxon>
        <taxon>Phycisphaeraceae</taxon>
        <taxon>Phycisphaera</taxon>
    </lineage>
</organism>
<evidence type="ECO:0000256" key="8">
    <source>
        <dbReference type="RuleBase" id="RU363041"/>
    </source>
</evidence>
<dbReference type="PANTHER" id="PTHR30269:SF37">
    <property type="entry name" value="MEMBRANE TRANSPORTER PROTEIN"/>
    <property type="match status" value="1"/>
</dbReference>
<keyword evidence="4 8" id="KW-1003">Cell membrane</keyword>
<keyword evidence="7 8" id="KW-0472">Membrane</keyword>
<dbReference type="eggNOG" id="COG0730">
    <property type="taxonomic scope" value="Bacteria"/>
</dbReference>
<dbReference type="KEGG" id="phm:PSMK_04740"/>
<sequence>MTPLAAVVLLAVAALVIGVAKSGFGGTLNILAVPLVASALRADVAVAVMLPVMLVADAVAIQQHGRHCSAARVKPALAGAGVGVAASGVLMAGLAGSPAGLAWVLQVAVGAVSVAMVAVQGWRLAGGRLPRVPDRPAAAACAGVASGLLSTLAHSAGPLMAAYLLEARLNKRVLTGTLVVFFGVMNLFKAVAYGGVGLFDPAGLALSAAMLLVLPAGSALGLWLHRRVPEKPFLAVVYAAAALAGGRMLWQAFAPAT</sequence>
<feature type="transmembrane region" description="Helical" evidence="8">
    <location>
        <begin position="101"/>
        <end position="122"/>
    </location>
</feature>
<protein>
    <recommendedName>
        <fullName evidence="8">Probable membrane transporter protein</fullName>
    </recommendedName>
</protein>
<evidence type="ECO:0000256" key="4">
    <source>
        <dbReference type="ARBA" id="ARBA00022475"/>
    </source>
</evidence>
<dbReference type="InterPro" id="IPR002781">
    <property type="entry name" value="TM_pro_TauE-like"/>
</dbReference>
<dbReference type="Pfam" id="PF01925">
    <property type="entry name" value="TauE"/>
    <property type="match status" value="1"/>
</dbReference>
<dbReference type="PANTHER" id="PTHR30269">
    <property type="entry name" value="TRANSMEMBRANE PROTEIN YFCA"/>
    <property type="match status" value="1"/>
</dbReference>
<evidence type="ECO:0000256" key="7">
    <source>
        <dbReference type="ARBA" id="ARBA00023136"/>
    </source>
</evidence>
<evidence type="ECO:0000256" key="6">
    <source>
        <dbReference type="ARBA" id="ARBA00022989"/>
    </source>
</evidence>
<name>I0IBJ5_PHYMF</name>
<dbReference type="EMBL" id="AP012338">
    <property type="protein sequence ID" value="BAM02633.1"/>
    <property type="molecule type" value="Genomic_DNA"/>
</dbReference>